<dbReference type="InterPro" id="IPR036179">
    <property type="entry name" value="Ig-like_dom_sf"/>
</dbReference>
<evidence type="ECO:0000256" key="11">
    <source>
        <dbReference type="SAM" id="MobiDB-lite"/>
    </source>
</evidence>
<dbReference type="PANTHER" id="PTHR11738:SF179">
    <property type="entry name" value="LEUKOCYTE IMMUNOGLOBULIN-LIKE RECEPTOR SUBFAMILY A MEMBER 5"/>
    <property type="match status" value="1"/>
</dbReference>
<dbReference type="Ensembl" id="ENSBIXT00005031589.1">
    <property type="protein sequence ID" value="ENSBIXP00005039711.1"/>
    <property type="gene ID" value="ENSBIXG00005022217.1"/>
</dbReference>
<evidence type="ECO:0000256" key="2">
    <source>
        <dbReference type="ARBA" id="ARBA00022475"/>
    </source>
</evidence>
<keyword evidence="6" id="KW-1133">Transmembrane helix</keyword>
<dbReference type="AlphaFoldDB" id="A0A4W2I727"/>
<dbReference type="FunFam" id="2.60.40.10:FF:000049">
    <property type="entry name" value="Leukocyte immunoglobulin-like receptor subfamily B member 1"/>
    <property type="match status" value="4"/>
</dbReference>
<keyword evidence="8" id="KW-1015">Disulfide bond</keyword>
<dbReference type="Gene3D" id="2.60.40.10">
    <property type="entry name" value="Immunoglobulins"/>
    <property type="match status" value="4"/>
</dbReference>
<evidence type="ECO:0000256" key="9">
    <source>
        <dbReference type="ARBA" id="ARBA00023180"/>
    </source>
</evidence>
<feature type="region of interest" description="Disordered" evidence="11">
    <location>
        <begin position="485"/>
        <end position="616"/>
    </location>
</feature>
<sequence>MGGAGGALVWRDLQPACSIRGPQGPGDSQGGEALLRAEGTPLTGRSLPGLSVGLRTQVQAGTLPKPTIWAEPGSVISWGSPVTIWCQGPPGAQEFHLDKEGNRVFWDREKPPGPRDKASYQCYYRTRTGWSERSDPLQLVVTGEGSRGLSALPSPVVMSGGNVTLQCGSHQGFNRFLLTKEGEDESSRALDGQQMLDGQTQALFPVGPVTPGHRWTFRCYGFNRDTPQVWSAPSDPVGLLVSGLSGKPSLLTPQGTVVTSGQNLTLQCRSDIGYTRFALSKVGGQDLPQRPAQRPQQGLSQADFPLGPVGTFHRGRYRCYGGHGLSSEWSAPSETLELLVAGRLRDRPSLSVRPGPSVAPGETEGAAHRPLRLHSQDQDGRYQAEFSLSPVTSAHGGTYRCYGSLSTDPYLLSQPSEPLALVVSGEARSVRLTQQLGALPWERRAVVEEGALREWPPKGGASELAPRPFLPQWGLGGAGGQWEGLGEATGPCRAEVGEVGSPGKPGVSLPGLIPRTQSPSHRPRSEPGESRGSLLRGDSPPQGILTFSGRTRPLRSSRGSGESGRDGARATGCRGLRLLDGVQSVEKQVRPHHILPRRLQGSPPPAGRVQLADTEG</sequence>
<dbReference type="GO" id="GO:0019221">
    <property type="term" value="P:cytokine-mediated signaling pathway"/>
    <property type="evidence" value="ECO:0007669"/>
    <property type="project" value="TreeGrafter"/>
</dbReference>
<keyword evidence="3" id="KW-0812">Transmembrane</keyword>
<keyword evidence="5" id="KW-0677">Repeat</keyword>
<name>A0A4W2I727_BOBOX</name>
<protein>
    <recommendedName>
        <fullName evidence="12">Immunoglobulin domain-containing protein</fullName>
    </recommendedName>
</protein>
<evidence type="ECO:0000256" key="3">
    <source>
        <dbReference type="ARBA" id="ARBA00022692"/>
    </source>
</evidence>
<evidence type="ECO:0000256" key="4">
    <source>
        <dbReference type="ARBA" id="ARBA00022729"/>
    </source>
</evidence>
<evidence type="ECO:0000259" key="12">
    <source>
        <dbReference type="SMART" id="SM00409"/>
    </source>
</evidence>
<comment type="subcellular location">
    <subcellularLocation>
        <location evidence="1">Cell membrane</location>
        <topology evidence="1">Single-pass membrane protein</topology>
    </subcellularLocation>
</comment>
<evidence type="ECO:0000313" key="14">
    <source>
        <dbReference type="Proteomes" id="UP000429181"/>
    </source>
</evidence>
<dbReference type="PANTHER" id="PTHR11738">
    <property type="entry name" value="MHC CLASS I NK CELL RECEPTOR"/>
    <property type="match status" value="1"/>
</dbReference>
<keyword evidence="2" id="KW-1003">Cell membrane</keyword>
<proteinExistence type="predicted"/>
<keyword evidence="9" id="KW-0325">Glycoprotein</keyword>
<dbReference type="GO" id="GO:0032396">
    <property type="term" value="F:inhibitory MHC class I receptor activity"/>
    <property type="evidence" value="ECO:0007669"/>
    <property type="project" value="TreeGrafter"/>
</dbReference>
<dbReference type="InterPro" id="IPR013783">
    <property type="entry name" value="Ig-like_fold"/>
</dbReference>
<dbReference type="GeneTree" id="ENSGT01100000263478"/>
<keyword evidence="10" id="KW-0393">Immunoglobulin domain</keyword>
<evidence type="ECO:0000256" key="7">
    <source>
        <dbReference type="ARBA" id="ARBA00023136"/>
    </source>
</evidence>
<reference evidence="14" key="1">
    <citation type="submission" date="2018-11" db="EMBL/GenBank/DDBJ databases">
        <title>Haplotype-resolved cattle genomes.</title>
        <authorList>
            <person name="Low W.Y."/>
            <person name="Tearle R."/>
            <person name="Bickhart D.M."/>
            <person name="Rosen B.D."/>
            <person name="Koren S."/>
            <person name="Rhie A."/>
            <person name="Hiendleder S."/>
            <person name="Phillippy A.M."/>
            <person name="Smith T.P.L."/>
            <person name="Williams J.L."/>
        </authorList>
    </citation>
    <scope>NUCLEOTIDE SEQUENCE [LARGE SCALE GENOMIC DNA]</scope>
</reference>
<dbReference type="Proteomes" id="UP000429181">
    <property type="component" value="Unassembled WGS sequence"/>
</dbReference>
<evidence type="ECO:0000256" key="5">
    <source>
        <dbReference type="ARBA" id="ARBA00022737"/>
    </source>
</evidence>
<evidence type="ECO:0000256" key="10">
    <source>
        <dbReference type="ARBA" id="ARBA00023319"/>
    </source>
</evidence>
<dbReference type="Pfam" id="PF13895">
    <property type="entry name" value="Ig_2"/>
    <property type="match status" value="1"/>
</dbReference>
<dbReference type="SUPFAM" id="SSF48726">
    <property type="entry name" value="Immunoglobulin"/>
    <property type="match status" value="4"/>
</dbReference>
<dbReference type="InterPro" id="IPR050412">
    <property type="entry name" value="Ig-like_Receptors_ImmuneReg"/>
</dbReference>
<organism evidence="13 14">
    <name type="scientific">Bos indicus x Bos taurus</name>
    <name type="common">Hybrid cattle</name>
    <dbReference type="NCBI Taxonomy" id="30522"/>
    <lineage>
        <taxon>Eukaryota</taxon>
        <taxon>Metazoa</taxon>
        <taxon>Chordata</taxon>
        <taxon>Craniata</taxon>
        <taxon>Vertebrata</taxon>
        <taxon>Euteleostomi</taxon>
        <taxon>Mammalia</taxon>
        <taxon>Eutheria</taxon>
        <taxon>Laurasiatheria</taxon>
        <taxon>Artiodactyla</taxon>
        <taxon>Ruminantia</taxon>
        <taxon>Pecora</taxon>
        <taxon>Bovidae</taxon>
        <taxon>Bovinae</taxon>
        <taxon>Bos</taxon>
    </lineage>
</organism>
<evidence type="ECO:0000256" key="6">
    <source>
        <dbReference type="ARBA" id="ARBA00022989"/>
    </source>
</evidence>
<dbReference type="InterPro" id="IPR003599">
    <property type="entry name" value="Ig_sub"/>
</dbReference>
<evidence type="ECO:0000313" key="13">
    <source>
        <dbReference type="Ensembl" id="ENSBIXP00005039711.1"/>
    </source>
</evidence>
<keyword evidence="7" id="KW-0472">Membrane</keyword>
<feature type="domain" description="Immunoglobulin" evidence="12">
    <location>
        <begin position="152"/>
        <end position="242"/>
    </location>
</feature>
<evidence type="ECO:0000256" key="8">
    <source>
        <dbReference type="ARBA" id="ARBA00023157"/>
    </source>
</evidence>
<reference evidence="13" key="2">
    <citation type="submission" date="2025-08" db="UniProtKB">
        <authorList>
            <consortium name="Ensembl"/>
        </authorList>
    </citation>
    <scope>IDENTIFICATION</scope>
</reference>
<feature type="region of interest" description="Disordered" evidence="11">
    <location>
        <begin position="285"/>
        <end position="305"/>
    </location>
</feature>
<dbReference type="GO" id="GO:0002764">
    <property type="term" value="P:immune response-regulating signaling pathway"/>
    <property type="evidence" value="ECO:0007669"/>
    <property type="project" value="TreeGrafter"/>
</dbReference>
<dbReference type="GO" id="GO:0005886">
    <property type="term" value="C:plasma membrane"/>
    <property type="evidence" value="ECO:0007669"/>
    <property type="project" value="UniProtKB-SubCell"/>
</dbReference>
<keyword evidence="4" id="KW-0732">Signal</keyword>
<accession>A0A4W2I727</accession>
<dbReference type="SMART" id="SM00409">
    <property type="entry name" value="IG"/>
    <property type="match status" value="2"/>
</dbReference>
<feature type="domain" description="Immunoglobulin" evidence="12">
    <location>
        <begin position="253"/>
        <end position="424"/>
    </location>
</feature>
<evidence type="ECO:0000256" key="1">
    <source>
        <dbReference type="ARBA" id="ARBA00004162"/>
    </source>
</evidence>